<feature type="region of interest" description="Disordered" evidence="2">
    <location>
        <begin position="239"/>
        <end position="260"/>
    </location>
</feature>
<feature type="coiled-coil region" evidence="1">
    <location>
        <begin position="466"/>
        <end position="531"/>
    </location>
</feature>
<keyword evidence="1" id="KW-0175">Coiled coil</keyword>
<evidence type="ECO:0000313" key="4">
    <source>
        <dbReference type="WBParaSite" id="maker-uti_cns_0012080-snap-gene-0.2-mRNA-1"/>
    </source>
</evidence>
<feature type="compositionally biased region" description="Low complexity" evidence="2">
    <location>
        <begin position="62"/>
        <end position="74"/>
    </location>
</feature>
<feature type="region of interest" description="Disordered" evidence="2">
    <location>
        <begin position="531"/>
        <end position="611"/>
    </location>
</feature>
<feature type="compositionally biased region" description="Polar residues" evidence="2">
    <location>
        <begin position="595"/>
        <end position="611"/>
    </location>
</feature>
<sequence>HSSGSSLYSNPPPPGVSPAEYQQRWTSAAAVPPPPVPPPGYAHLVPGGHHLHPLRPPVPPTSSASAVGASSAELEASRRWVSDLNEEVQRLTAELATAQTANASLKERLKDEQQRNLEKTLQLQEQNESEAKCEQLQASLTETQTALDEIKAKLAKCRCQANLSSQTNNDSNPSADEGLSAMLEIKDSIIEKQQAFVKELERRMAEADKQNRQQVAAIEAELATARAELNQKAEQLESVLFPDNDNNSEACSANDDSENRRAQYCRQKLDQLRAELAESKSELDKAKSDCQSLTAQLQSALDDVAELRTVQQSAADSAAKLAKLSSELENLKQSNSDLAARVDSGEVKIRDLNSLLAYRQQLVDSAKSETAEALRRLAEAKADSEAKAARADAAAAELDTMKGRLQQLEEKLAASEEAESAKAAAESAKLAAETELANIKEANAGYELKMKRFASVFQDAKKAGAAESREKLVDRLSQQLKDLRTDNEAKRSELFALRAKLDKRQDSEELLRCSEKKRAALEKELAAIKTRQAERQAVQIEQQPQPDINAPSAKRQKLADEPASSNAALASGETDDAVKSSDSDLTKETEDKTPENSASNPVTSSSQDVDS</sequence>
<dbReference type="Proteomes" id="UP000095280">
    <property type="component" value="Unplaced"/>
</dbReference>
<accession>A0A1I8IEZ4</accession>
<proteinExistence type="predicted"/>
<name>A0A1I8IEZ4_9PLAT</name>
<feature type="compositionally biased region" description="Pro residues" evidence="2">
    <location>
        <begin position="31"/>
        <end position="40"/>
    </location>
</feature>
<dbReference type="WBParaSite" id="maker-uti_cns_0012080-snap-gene-0.2-mRNA-1">
    <property type="protein sequence ID" value="maker-uti_cns_0012080-snap-gene-0.2-mRNA-1"/>
    <property type="gene ID" value="maker-uti_cns_0012080-snap-gene-0.2"/>
</dbReference>
<feature type="region of interest" description="Disordered" evidence="2">
    <location>
        <begin position="100"/>
        <end position="128"/>
    </location>
</feature>
<keyword evidence="3" id="KW-1185">Reference proteome</keyword>
<evidence type="ECO:0000256" key="2">
    <source>
        <dbReference type="SAM" id="MobiDB-lite"/>
    </source>
</evidence>
<evidence type="ECO:0000313" key="3">
    <source>
        <dbReference type="Proteomes" id="UP000095280"/>
    </source>
</evidence>
<organism evidence="3 4">
    <name type="scientific">Macrostomum lignano</name>
    <dbReference type="NCBI Taxonomy" id="282301"/>
    <lineage>
        <taxon>Eukaryota</taxon>
        <taxon>Metazoa</taxon>
        <taxon>Spiralia</taxon>
        <taxon>Lophotrochozoa</taxon>
        <taxon>Platyhelminthes</taxon>
        <taxon>Rhabditophora</taxon>
        <taxon>Macrostomorpha</taxon>
        <taxon>Macrostomida</taxon>
        <taxon>Macrostomidae</taxon>
        <taxon>Macrostomum</taxon>
    </lineage>
</organism>
<feature type="compositionally biased region" description="Basic and acidic residues" evidence="2">
    <location>
        <begin position="576"/>
        <end position="594"/>
    </location>
</feature>
<dbReference type="AlphaFoldDB" id="A0A1I8IEZ4"/>
<reference evidence="4" key="1">
    <citation type="submission" date="2016-11" db="UniProtKB">
        <authorList>
            <consortium name="WormBaseParasite"/>
        </authorList>
    </citation>
    <scope>IDENTIFICATION</scope>
</reference>
<feature type="region of interest" description="Disordered" evidence="2">
    <location>
        <begin position="1"/>
        <end position="77"/>
    </location>
</feature>
<evidence type="ECO:0000256" key="1">
    <source>
        <dbReference type="SAM" id="Coils"/>
    </source>
</evidence>
<protein>
    <submittedName>
        <fullName evidence="4">GRIP domain-containing protein</fullName>
    </submittedName>
</protein>
<feature type="compositionally biased region" description="Basic and acidic residues" evidence="2">
    <location>
        <begin position="105"/>
        <end position="118"/>
    </location>
</feature>
<dbReference type="Gene3D" id="1.10.287.1490">
    <property type="match status" value="1"/>
</dbReference>